<reference evidence="5" key="1">
    <citation type="submission" date="2023-06" db="EMBL/GenBank/DDBJ databases">
        <title>Genomic analysis of the entomopathogenic nematode Steinernema hermaphroditum.</title>
        <authorList>
            <person name="Schwarz E.M."/>
            <person name="Heppert J.K."/>
            <person name="Baniya A."/>
            <person name="Schwartz H.T."/>
            <person name="Tan C.-H."/>
            <person name="Antoshechkin I."/>
            <person name="Sternberg P.W."/>
            <person name="Goodrich-Blair H."/>
            <person name="Dillman A.R."/>
        </authorList>
    </citation>
    <scope>NUCLEOTIDE SEQUENCE</scope>
    <source>
        <strain evidence="5">PS9179</strain>
        <tissue evidence="5">Whole animal</tissue>
    </source>
</reference>
<dbReference type="EMBL" id="JAUCMV010000001">
    <property type="protein sequence ID" value="KAK0426995.1"/>
    <property type="molecule type" value="Genomic_DNA"/>
</dbReference>
<dbReference type="InterPro" id="IPR018114">
    <property type="entry name" value="TRYPSIN_HIS"/>
</dbReference>
<feature type="transmembrane region" description="Helical" evidence="2">
    <location>
        <begin position="631"/>
        <end position="652"/>
    </location>
</feature>
<evidence type="ECO:0000313" key="5">
    <source>
        <dbReference type="EMBL" id="KAK0426995.1"/>
    </source>
</evidence>
<dbReference type="PANTHER" id="PTHR24260:SF136">
    <property type="entry name" value="GH08193P-RELATED"/>
    <property type="match status" value="1"/>
</dbReference>
<dbReference type="PRINTS" id="PR00722">
    <property type="entry name" value="CHYMOTRYPSIN"/>
</dbReference>
<dbReference type="GO" id="GO:0006508">
    <property type="term" value="P:proteolysis"/>
    <property type="evidence" value="ECO:0007669"/>
    <property type="project" value="InterPro"/>
</dbReference>
<evidence type="ECO:0000313" key="6">
    <source>
        <dbReference type="Proteomes" id="UP001175271"/>
    </source>
</evidence>
<dbReference type="SMART" id="SM00020">
    <property type="entry name" value="Tryp_SPc"/>
    <property type="match status" value="1"/>
</dbReference>
<dbReference type="Proteomes" id="UP001175271">
    <property type="component" value="Unassembled WGS sequence"/>
</dbReference>
<feature type="region of interest" description="Disordered" evidence="1">
    <location>
        <begin position="21"/>
        <end position="42"/>
    </location>
</feature>
<feature type="transmembrane region" description="Helical" evidence="2">
    <location>
        <begin position="469"/>
        <end position="488"/>
    </location>
</feature>
<dbReference type="PROSITE" id="PS00134">
    <property type="entry name" value="TRYPSIN_HIS"/>
    <property type="match status" value="1"/>
</dbReference>
<keyword evidence="2" id="KW-0812">Transmembrane</keyword>
<feature type="transmembrane region" description="Helical" evidence="2">
    <location>
        <begin position="398"/>
        <end position="419"/>
    </location>
</feature>
<dbReference type="InterPro" id="IPR051333">
    <property type="entry name" value="CLIP_Serine_Protease"/>
</dbReference>
<dbReference type="AlphaFoldDB" id="A0AA39MAZ5"/>
<accession>A0AA39MAZ5</accession>
<keyword evidence="3" id="KW-0732">Signal</keyword>
<dbReference type="InterPro" id="IPR001254">
    <property type="entry name" value="Trypsin_dom"/>
</dbReference>
<keyword evidence="6" id="KW-1185">Reference proteome</keyword>
<gene>
    <name evidence="5" type="ORF">QR680_010004</name>
</gene>
<keyword evidence="2" id="KW-1133">Transmembrane helix</keyword>
<dbReference type="GO" id="GO:0004252">
    <property type="term" value="F:serine-type endopeptidase activity"/>
    <property type="evidence" value="ECO:0007669"/>
    <property type="project" value="InterPro"/>
</dbReference>
<feature type="transmembrane region" description="Helical" evidence="2">
    <location>
        <begin position="509"/>
        <end position="531"/>
    </location>
</feature>
<dbReference type="PROSITE" id="PS50240">
    <property type="entry name" value="TRYPSIN_DOM"/>
    <property type="match status" value="1"/>
</dbReference>
<keyword evidence="2" id="KW-0472">Membrane</keyword>
<feature type="transmembrane region" description="Helical" evidence="2">
    <location>
        <begin position="600"/>
        <end position="619"/>
    </location>
</feature>
<dbReference type="Gene3D" id="2.40.10.10">
    <property type="entry name" value="Trypsin-like serine proteases"/>
    <property type="match status" value="1"/>
</dbReference>
<dbReference type="SUPFAM" id="SSF50494">
    <property type="entry name" value="Trypsin-like serine proteases"/>
    <property type="match status" value="1"/>
</dbReference>
<sequence length="677" mass="76710">MRLFLLLHILIMSKCVSAQTKRSPGNEQTVVGPHTEEELTTKPMDLSAYERTTSEETEEPGDYLLEDYDESTEKDDEIPSDYVPLFGYNRQTTTTTTRRPSANVIKYLHFEFPKNMFGGTFYSNVPKHFIPVMIRITEDRYCGGTLINGLHILTAAHCFFRPKTICTGDFNITRWRDALYDKNQIVIEAGGNCVGCSPDTNLPRYPAQTMRNIVELVVIPKRYVISRCRRSDIAVVRVTTLLASNFDMRIPYYMSKPINGNLTAAGYGFDPNERESKIRYLSKIDVKLQKCEGTNVKEVICMEEKESNVCQGDSGGGLLDFVPYHFGNPNYGYMTVYGVVSHGTSCKLMHALLEQKRAGLDVDTNFKGGFFTSTYYYAPFICKATLNRARLDGNIPLGGTYILTTAVFTPLHLRILYVLVTNKEFQKLECYRIMAQMQFFTCLILPYYVVMGITIIWKNCLDGAAGPVANLNDAAVSTITAMDFVLALNRAKVIFEIKYPSSIDKCLQAVVWIVGTLLFALMMSPFAGFMLDGRLMVTAPDFSLPLAIPWTYFDTYYCFGFSLLTLITYIVIFTHLFIIKNRSISIHSNISEKSVLLQATLRYLGDVSVQILFQLMLLLEPASKAFETMSQAIVIVLLFNYICFAPMVYIVINRTLRIAVFNQDKHQVMPYARSSIY</sequence>
<feature type="transmembrane region" description="Helical" evidence="2">
    <location>
        <begin position="439"/>
        <end position="457"/>
    </location>
</feature>
<feature type="signal peptide" evidence="3">
    <location>
        <begin position="1"/>
        <end position="18"/>
    </location>
</feature>
<feature type="domain" description="Peptidase S1" evidence="4">
    <location>
        <begin position="116"/>
        <end position="386"/>
    </location>
</feature>
<organism evidence="5 6">
    <name type="scientific">Steinernema hermaphroditum</name>
    <dbReference type="NCBI Taxonomy" id="289476"/>
    <lineage>
        <taxon>Eukaryota</taxon>
        <taxon>Metazoa</taxon>
        <taxon>Ecdysozoa</taxon>
        <taxon>Nematoda</taxon>
        <taxon>Chromadorea</taxon>
        <taxon>Rhabditida</taxon>
        <taxon>Tylenchina</taxon>
        <taxon>Panagrolaimomorpha</taxon>
        <taxon>Strongyloidoidea</taxon>
        <taxon>Steinernematidae</taxon>
        <taxon>Steinernema</taxon>
    </lineage>
</organism>
<evidence type="ECO:0000256" key="2">
    <source>
        <dbReference type="SAM" id="Phobius"/>
    </source>
</evidence>
<evidence type="ECO:0000256" key="1">
    <source>
        <dbReference type="SAM" id="MobiDB-lite"/>
    </source>
</evidence>
<dbReference type="InterPro" id="IPR001314">
    <property type="entry name" value="Peptidase_S1A"/>
</dbReference>
<name>A0AA39MAZ5_9BILA</name>
<comment type="caution">
    <text evidence="5">The sequence shown here is derived from an EMBL/GenBank/DDBJ whole genome shotgun (WGS) entry which is preliminary data.</text>
</comment>
<proteinExistence type="predicted"/>
<feature type="chain" id="PRO_5041319578" description="Peptidase S1 domain-containing protein" evidence="3">
    <location>
        <begin position="19"/>
        <end position="677"/>
    </location>
</feature>
<dbReference type="Pfam" id="PF00089">
    <property type="entry name" value="Trypsin"/>
    <property type="match status" value="1"/>
</dbReference>
<dbReference type="InterPro" id="IPR009003">
    <property type="entry name" value="Peptidase_S1_PA"/>
</dbReference>
<feature type="transmembrane region" description="Helical" evidence="2">
    <location>
        <begin position="559"/>
        <end position="579"/>
    </location>
</feature>
<dbReference type="InterPro" id="IPR043504">
    <property type="entry name" value="Peptidase_S1_PA_chymotrypsin"/>
</dbReference>
<evidence type="ECO:0000256" key="3">
    <source>
        <dbReference type="SAM" id="SignalP"/>
    </source>
</evidence>
<evidence type="ECO:0000259" key="4">
    <source>
        <dbReference type="PROSITE" id="PS50240"/>
    </source>
</evidence>
<protein>
    <recommendedName>
        <fullName evidence="4">Peptidase S1 domain-containing protein</fullName>
    </recommendedName>
</protein>
<dbReference type="PANTHER" id="PTHR24260">
    <property type="match status" value="1"/>
</dbReference>